<dbReference type="SUPFAM" id="SSF54928">
    <property type="entry name" value="RNA-binding domain, RBD"/>
    <property type="match status" value="1"/>
</dbReference>
<dbReference type="InterPro" id="IPR035979">
    <property type="entry name" value="RBD_domain_sf"/>
</dbReference>
<dbReference type="FunFam" id="2.40.100.10:FF:000015">
    <property type="entry name" value="Peptidyl-prolyl cis-trans isomerase"/>
    <property type="match status" value="1"/>
</dbReference>
<evidence type="ECO:0000259" key="11">
    <source>
        <dbReference type="PROSITE" id="PS50102"/>
    </source>
</evidence>
<dbReference type="GO" id="GO:0003723">
    <property type="term" value="F:RNA binding"/>
    <property type="evidence" value="ECO:0007669"/>
    <property type="project" value="UniProtKB-UniRule"/>
</dbReference>
<dbReference type="GeneID" id="8250067"/>
<evidence type="ECO:0000256" key="3">
    <source>
        <dbReference type="ARBA" id="ARBA00022884"/>
    </source>
</evidence>
<gene>
    <name evidence="12" type="primary">CYP59</name>
    <name evidence="12" type="ORF">MICPUN_55025</name>
</gene>
<evidence type="ECO:0000256" key="4">
    <source>
        <dbReference type="ARBA" id="ARBA00023110"/>
    </source>
</evidence>
<evidence type="ECO:0000256" key="9">
    <source>
        <dbReference type="SAM" id="MobiDB-lite"/>
    </source>
</evidence>
<dbReference type="InterPro" id="IPR012677">
    <property type="entry name" value="Nucleotide-bd_a/b_plait_sf"/>
</dbReference>
<dbReference type="KEGG" id="mis:MICPUN_55025"/>
<dbReference type="GO" id="GO:0005634">
    <property type="term" value="C:nucleus"/>
    <property type="evidence" value="ECO:0007669"/>
    <property type="project" value="UniProtKB-SubCell"/>
</dbReference>
<evidence type="ECO:0000256" key="7">
    <source>
        <dbReference type="PROSITE-ProRule" id="PRU00176"/>
    </source>
</evidence>
<dbReference type="EMBL" id="CP001574">
    <property type="protein sequence ID" value="ACO68785.1"/>
    <property type="molecule type" value="Genomic_DNA"/>
</dbReference>
<sequence length="363" mass="40961">MAVLLETSMGDIVIDLYTSQCPCATRNFLKLCKIKYYNNVLFHNVTKDFVAQTGDPTGTGKGGDSIYGVLYGYQARFFDDEIRSSLKHERKGTVSMASAGQNRNASQFLITLRDNCDALDGQRTVFGTVSEGFDVLEAINNAYCDDKGRPYQNIRIRHTIVLDDPFDDPPGFEAFKLEASPLLPKDPDEVHLEDVPPLTGVTGNSQEHMETNAGEKETHSRAVLLEMIGDLPDVEAKPPEECLFICRLNPVTTDEDLEIIFSRFGKVQTCDIIRDHKTGDSLNFAFISFATKEEAETAYFKMDNVLIDDRRVRVDFSQSMHSLWKNYRRFGRRGGTREDGDRAYSYGNVQNEKKHTKKGCEVE</sequence>
<dbReference type="InterPro" id="IPR035538">
    <property type="entry name" value="Cyclophilin_PPIL4"/>
</dbReference>
<dbReference type="PANTHER" id="PTHR45843:SF1">
    <property type="entry name" value="PEPTIDYL-PROLYL CIS-TRANS ISOMERASE-LIKE 4"/>
    <property type="match status" value="1"/>
</dbReference>
<dbReference type="PROSITE" id="PS50072">
    <property type="entry name" value="CSA_PPIASE_2"/>
    <property type="match status" value="1"/>
</dbReference>
<dbReference type="CDD" id="cd01921">
    <property type="entry name" value="cyclophilin_RRM"/>
    <property type="match status" value="1"/>
</dbReference>
<dbReference type="PRINTS" id="PR00153">
    <property type="entry name" value="CSAPPISMRASE"/>
</dbReference>
<feature type="domain" description="RRM" evidence="11">
    <location>
        <begin position="241"/>
        <end position="319"/>
    </location>
</feature>
<dbReference type="Pfam" id="PF00160">
    <property type="entry name" value="Pro_isomerase"/>
    <property type="match status" value="1"/>
</dbReference>
<evidence type="ECO:0000256" key="2">
    <source>
        <dbReference type="ARBA" id="ARBA00004123"/>
    </source>
</evidence>
<dbReference type="InterPro" id="IPR029000">
    <property type="entry name" value="Cyclophilin-like_dom_sf"/>
</dbReference>
<dbReference type="OrthoDB" id="2083at2759"/>
<dbReference type="SUPFAM" id="SSF50891">
    <property type="entry name" value="Cyclophilin-like"/>
    <property type="match status" value="1"/>
</dbReference>
<evidence type="ECO:0000256" key="1">
    <source>
        <dbReference type="ARBA" id="ARBA00000971"/>
    </source>
</evidence>
<keyword evidence="4 8" id="KW-0697">Rotamase</keyword>
<dbReference type="Proteomes" id="UP000002009">
    <property type="component" value="Chromosome 1"/>
</dbReference>
<dbReference type="PROSITE" id="PS50102">
    <property type="entry name" value="RRM"/>
    <property type="match status" value="1"/>
</dbReference>
<dbReference type="EC" id="5.2.1.8" evidence="8"/>
<dbReference type="RefSeq" id="XP_002507527.1">
    <property type="nucleotide sequence ID" value="XM_002507481.1"/>
</dbReference>
<evidence type="ECO:0000256" key="6">
    <source>
        <dbReference type="ARBA" id="ARBA00023242"/>
    </source>
</evidence>
<dbReference type="Pfam" id="PF00076">
    <property type="entry name" value="RRM_1"/>
    <property type="match status" value="1"/>
</dbReference>
<feature type="domain" description="PPIase cyclophilin-type" evidence="10">
    <location>
        <begin position="6"/>
        <end position="161"/>
    </location>
</feature>
<dbReference type="GO" id="GO:0003755">
    <property type="term" value="F:peptidyl-prolyl cis-trans isomerase activity"/>
    <property type="evidence" value="ECO:0007669"/>
    <property type="project" value="UniProtKB-UniRule"/>
</dbReference>
<feature type="region of interest" description="Disordered" evidence="9">
    <location>
        <begin position="197"/>
        <end position="216"/>
    </location>
</feature>
<keyword evidence="13" id="KW-1185">Reference proteome</keyword>
<dbReference type="FunCoup" id="C1FDH0">
    <property type="interactions" value="1751"/>
</dbReference>
<accession>C1FDH0</accession>
<evidence type="ECO:0000256" key="5">
    <source>
        <dbReference type="ARBA" id="ARBA00023235"/>
    </source>
</evidence>
<comment type="subcellular location">
    <subcellularLocation>
        <location evidence="2 8">Nucleus</location>
    </subcellularLocation>
</comment>
<dbReference type="AlphaFoldDB" id="C1FDH0"/>
<comment type="catalytic activity">
    <reaction evidence="1 8">
        <text>[protein]-peptidylproline (omega=180) = [protein]-peptidylproline (omega=0)</text>
        <dbReference type="Rhea" id="RHEA:16237"/>
        <dbReference type="Rhea" id="RHEA-COMP:10747"/>
        <dbReference type="Rhea" id="RHEA-COMP:10748"/>
        <dbReference type="ChEBI" id="CHEBI:83833"/>
        <dbReference type="ChEBI" id="CHEBI:83834"/>
        <dbReference type="EC" id="5.2.1.8"/>
    </reaction>
</comment>
<dbReference type="PANTHER" id="PTHR45843">
    <property type="entry name" value="PEPTIDYL-PROLYL CIS-TRANS ISOMERASE-LIKE 4"/>
    <property type="match status" value="1"/>
</dbReference>
<dbReference type="CDD" id="cd12235">
    <property type="entry name" value="RRM_PPIL4"/>
    <property type="match status" value="1"/>
</dbReference>
<evidence type="ECO:0000313" key="13">
    <source>
        <dbReference type="Proteomes" id="UP000002009"/>
    </source>
</evidence>
<proteinExistence type="inferred from homology"/>
<keyword evidence="3 7" id="KW-0694">RNA-binding</keyword>
<comment type="similarity">
    <text evidence="8">Belongs to the cyclophilin-type PPIase family. PPIL4 subfamily.</text>
</comment>
<evidence type="ECO:0000259" key="10">
    <source>
        <dbReference type="PROSITE" id="PS50072"/>
    </source>
</evidence>
<dbReference type="InterPro" id="IPR035542">
    <property type="entry name" value="CRIP"/>
</dbReference>
<evidence type="ECO:0000313" key="12">
    <source>
        <dbReference type="EMBL" id="ACO68785.1"/>
    </source>
</evidence>
<feature type="compositionally biased region" description="Basic and acidic residues" evidence="9">
    <location>
        <begin position="207"/>
        <end position="216"/>
    </location>
</feature>
<comment type="function">
    <text evidence="8">PPIases accelerate the folding of proteins. It catalyzes the cis-trans isomerization of proline imidic peptide bonds in oligopeptides.</text>
</comment>
<protein>
    <recommendedName>
        <fullName evidence="8">Peptidyl-prolyl cis-trans isomerase</fullName>
        <shortName evidence="8">PPIase</shortName>
        <ecNumber evidence="8">5.2.1.8</ecNumber>
    </recommendedName>
</protein>
<dbReference type="OMA" id="APKCCEN"/>
<dbReference type="SMART" id="SM00360">
    <property type="entry name" value="RRM"/>
    <property type="match status" value="1"/>
</dbReference>
<dbReference type="STRING" id="296587.C1FDH0"/>
<organism evidence="12 13">
    <name type="scientific">Micromonas commoda (strain RCC299 / NOUM17 / CCMP2709)</name>
    <name type="common">Picoplanktonic green alga</name>
    <dbReference type="NCBI Taxonomy" id="296587"/>
    <lineage>
        <taxon>Eukaryota</taxon>
        <taxon>Viridiplantae</taxon>
        <taxon>Chlorophyta</taxon>
        <taxon>Mamiellophyceae</taxon>
        <taxon>Mamiellales</taxon>
        <taxon>Mamiellaceae</taxon>
        <taxon>Micromonas</taxon>
    </lineage>
</organism>
<reference evidence="12 13" key="1">
    <citation type="journal article" date="2009" name="Science">
        <title>Green evolution and dynamic adaptations revealed by genomes of the marine picoeukaryotes Micromonas.</title>
        <authorList>
            <person name="Worden A.Z."/>
            <person name="Lee J.H."/>
            <person name="Mock T."/>
            <person name="Rouze P."/>
            <person name="Simmons M.P."/>
            <person name="Aerts A.L."/>
            <person name="Allen A.E."/>
            <person name="Cuvelier M.L."/>
            <person name="Derelle E."/>
            <person name="Everett M.V."/>
            <person name="Foulon E."/>
            <person name="Grimwood J."/>
            <person name="Gundlach H."/>
            <person name="Henrissat B."/>
            <person name="Napoli C."/>
            <person name="McDonald S.M."/>
            <person name="Parker M.S."/>
            <person name="Rombauts S."/>
            <person name="Salamov A."/>
            <person name="Von Dassow P."/>
            <person name="Badger J.H."/>
            <person name="Coutinho P.M."/>
            <person name="Demir E."/>
            <person name="Dubchak I."/>
            <person name="Gentemann C."/>
            <person name="Eikrem W."/>
            <person name="Gready J.E."/>
            <person name="John U."/>
            <person name="Lanier W."/>
            <person name="Lindquist E.A."/>
            <person name="Lucas S."/>
            <person name="Mayer K.F."/>
            <person name="Moreau H."/>
            <person name="Not F."/>
            <person name="Otillar R."/>
            <person name="Panaud O."/>
            <person name="Pangilinan J."/>
            <person name="Paulsen I."/>
            <person name="Piegu B."/>
            <person name="Poliakov A."/>
            <person name="Robbens S."/>
            <person name="Schmutz J."/>
            <person name="Toulza E."/>
            <person name="Wyss T."/>
            <person name="Zelensky A."/>
            <person name="Zhou K."/>
            <person name="Armbrust E.V."/>
            <person name="Bhattacharya D."/>
            <person name="Goodenough U.W."/>
            <person name="Van de Peer Y."/>
            <person name="Grigoriev I.V."/>
        </authorList>
    </citation>
    <scope>NUCLEOTIDE SEQUENCE [LARGE SCALE GENOMIC DNA]</scope>
    <source>
        <strain evidence="13">RCC299 / NOUM17</strain>
    </source>
</reference>
<dbReference type="eggNOG" id="KOG0415">
    <property type="taxonomic scope" value="Eukaryota"/>
</dbReference>
<keyword evidence="5 8" id="KW-0413">Isomerase</keyword>
<dbReference type="InterPro" id="IPR000504">
    <property type="entry name" value="RRM_dom"/>
</dbReference>
<keyword evidence="6 8" id="KW-0539">Nucleus</keyword>
<dbReference type="InParanoid" id="C1FDH0"/>
<dbReference type="Gene3D" id="3.30.70.330">
    <property type="match status" value="1"/>
</dbReference>
<dbReference type="InterPro" id="IPR002130">
    <property type="entry name" value="Cyclophilin-type_PPIase_dom"/>
</dbReference>
<evidence type="ECO:0000256" key="8">
    <source>
        <dbReference type="RuleBase" id="RU365081"/>
    </source>
</evidence>
<name>C1FDH0_MICCC</name>
<dbReference type="Gene3D" id="2.40.100.10">
    <property type="entry name" value="Cyclophilin-like"/>
    <property type="match status" value="1"/>
</dbReference>